<keyword evidence="3" id="KW-1185">Reference proteome</keyword>
<protein>
    <submittedName>
        <fullName evidence="2">Uncharacterized protein</fullName>
    </submittedName>
</protein>
<feature type="compositionally biased region" description="Low complexity" evidence="1">
    <location>
        <begin position="130"/>
        <end position="148"/>
    </location>
</feature>
<dbReference type="EMBL" id="JARKIF010000005">
    <property type="protein sequence ID" value="KAJ7639385.1"/>
    <property type="molecule type" value="Genomic_DNA"/>
</dbReference>
<name>A0AAD7C7I1_9AGAR</name>
<feature type="region of interest" description="Disordered" evidence="1">
    <location>
        <begin position="255"/>
        <end position="280"/>
    </location>
</feature>
<feature type="region of interest" description="Disordered" evidence="1">
    <location>
        <begin position="292"/>
        <end position="331"/>
    </location>
</feature>
<sequence>MMSKLAMGTSEKSRSQSTEDPSRGSRAAPPTTPVRTQGITHQTSYGNLSSLANRPVPPRPPPIIPISPPASPSDDEYHNTVPRTRKTSTVAPGGSISQPGTPRRVMPTWEQQMADGQPPVVPTKHVESANGNGSVNGNGYKVNGNGHVRAATAEEQSPRSPSSRRPSAAAASARPKPEIQTQPIPQPQPQTVSPASRKPPHVVALPATPTPPAIAEDQARDMRRLLARATNADECRLLFDIFLAKSGVAVEPTPSFDVPYPSPSPSDNAHPSTPPRDASEAKLELALVELFLGGDEEQAAPQRPRRSKKRSEAAPVVADVPVPDGVTQPRKHVTFAVDAPPARTVSEVGA</sequence>
<proteinExistence type="predicted"/>
<evidence type="ECO:0000313" key="2">
    <source>
        <dbReference type="EMBL" id="KAJ7639385.1"/>
    </source>
</evidence>
<gene>
    <name evidence="2" type="ORF">FB45DRAFT_425799</name>
</gene>
<feature type="region of interest" description="Disordered" evidence="1">
    <location>
        <begin position="1"/>
        <end position="216"/>
    </location>
</feature>
<feature type="compositionally biased region" description="Polar residues" evidence="1">
    <location>
        <begin position="33"/>
        <end position="52"/>
    </location>
</feature>
<feature type="compositionally biased region" description="Pro residues" evidence="1">
    <location>
        <begin position="55"/>
        <end position="71"/>
    </location>
</feature>
<dbReference type="AlphaFoldDB" id="A0AAD7C7I1"/>
<accession>A0AAD7C7I1</accession>
<comment type="caution">
    <text evidence="2">The sequence shown here is derived from an EMBL/GenBank/DDBJ whole genome shotgun (WGS) entry which is preliminary data.</text>
</comment>
<evidence type="ECO:0000313" key="3">
    <source>
        <dbReference type="Proteomes" id="UP001221142"/>
    </source>
</evidence>
<reference evidence="2" key="1">
    <citation type="submission" date="2023-03" db="EMBL/GenBank/DDBJ databases">
        <title>Massive genome expansion in bonnet fungi (Mycena s.s.) driven by repeated elements and novel gene families across ecological guilds.</title>
        <authorList>
            <consortium name="Lawrence Berkeley National Laboratory"/>
            <person name="Harder C.B."/>
            <person name="Miyauchi S."/>
            <person name="Viragh M."/>
            <person name="Kuo A."/>
            <person name="Thoen E."/>
            <person name="Andreopoulos B."/>
            <person name="Lu D."/>
            <person name="Skrede I."/>
            <person name="Drula E."/>
            <person name="Henrissat B."/>
            <person name="Morin E."/>
            <person name="Kohler A."/>
            <person name="Barry K."/>
            <person name="LaButti K."/>
            <person name="Morin E."/>
            <person name="Salamov A."/>
            <person name="Lipzen A."/>
            <person name="Mereny Z."/>
            <person name="Hegedus B."/>
            <person name="Baldrian P."/>
            <person name="Stursova M."/>
            <person name="Weitz H."/>
            <person name="Taylor A."/>
            <person name="Grigoriev I.V."/>
            <person name="Nagy L.G."/>
            <person name="Martin F."/>
            <person name="Kauserud H."/>
        </authorList>
    </citation>
    <scope>NUCLEOTIDE SEQUENCE</scope>
    <source>
        <strain evidence="2">9284</strain>
    </source>
</reference>
<feature type="compositionally biased region" description="Low complexity" evidence="1">
    <location>
        <begin position="313"/>
        <end position="324"/>
    </location>
</feature>
<organism evidence="2 3">
    <name type="scientific">Roridomyces roridus</name>
    <dbReference type="NCBI Taxonomy" id="1738132"/>
    <lineage>
        <taxon>Eukaryota</taxon>
        <taxon>Fungi</taxon>
        <taxon>Dikarya</taxon>
        <taxon>Basidiomycota</taxon>
        <taxon>Agaricomycotina</taxon>
        <taxon>Agaricomycetes</taxon>
        <taxon>Agaricomycetidae</taxon>
        <taxon>Agaricales</taxon>
        <taxon>Marasmiineae</taxon>
        <taxon>Mycenaceae</taxon>
        <taxon>Roridomyces</taxon>
    </lineage>
</organism>
<dbReference type="Proteomes" id="UP001221142">
    <property type="component" value="Unassembled WGS sequence"/>
</dbReference>
<feature type="compositionally biased region" description="Low complexity" evidence="1">
    <location>
        <begin position="158"/>
        <end position="183"/>
    </location>
</feature>
<feature type="compositionally biased region" description="Polar residues" evidence="1">
    <location>
        <begin position="87"/>
        <end position="100"/>
    </location>
</feature>
<evidence type="ECO:0000256" key="1">
    <source>
        <dbReference type="SAM" id="MobiDB-lite"/>
    </source>
</evidence>